<evidence type="ECO:0008006" key="4">
    <source>
        <dbReference type="Google" id="ProtNLM"/>
    </source>
</evidence>
<dbReference type="InterPro" id="IPR052820">
    <property type="entry name" value="PhiA_domain"/>
</dbReference>
<dbReference type="PANTHER" id="PTHR42047:SF1">
    <property type="entry name" value="PROTEIN, PUTATIVE (AFU_ORTHOLOGUE AFUA_6G03560)-RELATED"/>
    <property type="match status" value="1"/>
</dbReference>
<keyword evidence="1" id="KW-0732">Signal</keyword>
<name>A0A6A6EWV0_9PEZI</name>
<protein>
    <recommendedName>
        <fullName evidence="4">Cell wall protein PhiA</fullName>
    </recommendedName>
</protein>
<dbReference type="Proteomes" id="UP000799539">
    <property type="component" value="Unassembled WGS sequence"/>
</dbReference>
<evidence type="ECO:0000313" key="2">
    <source>
        <dbReference type="EMBL" id="KAF2206205.1"/>
    </source>
</evidence>
<keyword evidence="3" id="KW-1185">Reference proteome</keyword>
<dbReference type="OrthoDB" id="5430620at2759"/>
<accession>A0A6A6EWV0</accession>
<dbReference type="PANTHER" id="PTHR42047">
    <property type="entry name" value="PROTEIN, PUTATIVE (AFU_ORTHOLOGUE AFUA_6G03560)-RELATED"/>
    <property type="match status" value="1"/>
</dbReference>
<reference evidence="2" key="1">
    <citation type="journal article" date="2020" name="Stud. Mycol.">
        <title>101 Dothideomycetes genomes: a test case for predicting lifestyles and emergence of pathogens.</title>
        <authorList>
            <person name="Haridas S."/>
            <person name="Albert R."/>
            <person name="Binder M."/>
            <person name="Bloem J."/>
            <person name="Labutti K."/>
            <person name="Salamov A."/>
            <person name="Andreopoulos B."/>
            <person name="Baker S."/>
            <person name="Barry K."/>
            <person name="Bills G."/>
            <person name="Bluhm B."/>
            <person name="Cannon C."/>
            <person name="Castanera R."/>
            <person name="Culley D."/>
            <person name="Daum C."/>
            <person name="Ezra D."/>
            <person name="Gonzalez J."/>
            <person name="Henrissat B."/>
            <person name="Kuo A."/>
            <person name="Liang C."/>
            <person name="Lipzen A."/>
            <person name="Lutzoni F."/>
            <person name="Magnuson J."/>
            <person name="Mondo S."/>
            <person name="Nolan M."/>
            <person name="Ohm R."/>
            <person name="Pangilinan J."/>
            <person name="Park H.-J."/>
            <person name="Ramirez L."/>
            <person name="Alfaro M."/>
            <person name="Sun H."/>
            <person name="Tritt A."/>
            <person name="Yoshinaga Y."/>
            <person name="Zwiers L.-H."/>
            <person name="Turgeon B."/>
            <person name="Goodwin S."/>
            <person name="Spatafora J."/>
            <person name="Crous P."/>
            <person name="Grigoriev I."/>
        </authorList>
    </citation>
    <scope>NUCLEOTIDE SEQUENCE</scope>
    <source>
        <strain evidence="2">SCOH1-5</strain>
    </source>
</reference>
<sequence length="209" mass="21970">MYSVLAIAFATLAAAAPAPQACSNAQDPLRVLGTGSSPGSQIDGQTINADLGTFTIGGRPSGILPAPVGDKTEYNTNSTIFTYVNEQGELGLSVAVPGGQRVFVDSGDDAEGYYAGVLRYTEATTQKTTSGPPLYKGFTNVHDATLKFEGKDWIGCPVDSKGQVLAIYAASRISPKIDQSAGCVDFQFKLNQEFVGPKEAWAYKFNPGA</sequence>
<dbReference type="AlphaFoldDB" id="A0A6A6EWV0"/>
<feature type="signal peptide" evidence="1">
    <location>
        <begin position="1"/>
        <end position="15"/>
    </location>
</feature>
<feature type="chain" id="PRO_5025493894" description="Cell wall protein PhiA" evidence="1">
    <location>
        <begin position="16"/>
        <end position="209"/>
    </location>
</feature>
<dbReference type="EMBL" id="ML992746">
    <property type="protein sequence ID" value="KAF2206205.1"/>
    <property type="molecule type" value="Genomic_DNA"/>
</dbReference>
<evidence type="ECO:0000313" key="3">
    <source>
        <dbReference type="Proteomes" id="UP000799539"/>
    </source>
</evidence>
<organism evidence="2 3">
    <name type="scientific">Cercospora zeae-maydis SCOH1-5</name>
    <dbReference type="NCBI Taxonomy" id="717836"/>
    <lineage>
        <taxon>Eukaryota</taxon>
        <taxon>Fungi</taxon>
        <taxon>Dikarya</taxon>
        <taxon>Ascomycota</taxon>
        <taxon>Pezizomycotina</taxon>
        <taxon>Dothideomycetes</taxon>
        <taxon>Dothideomycetidae</taxon>
        <taxon>Mycosphaerellales</taxon>
        <taxon>Mycosphaerellaceae</taxon>
        <taxon>Cercospora</taxon>
    </lineage>
</organism>
<gene>
    <name evidence="2" type="ORF">CERZMDRAFT_103662</name>
</gene>
<evidence type="ECO:0000256" key="1">
    <source>
        <dbReference type="SAM" id="SignalP"/>
    </source>
</evidence>
<proteinExistence type="predicted"/>